<gene>
    <name evidence="3" type="ORF">TCAP_01460</name>
</gene>
<proteinExistence type="predicted"/>
<feature type="region of interest" description="Disordered" evidence="1">
    <location>
        <begin position="501"/>
        <end position="554"/>
    </location>
</feature>
<accession>A0A2K3QM39</accession>
<dbReference type="SUPFAM" id="SSF68906">
    <property type="entry name" value="SAP domain"/>
    <property type="match status" value="1"/>
</dbReference>
<feature type="compositionally biased region" description="Acidic residues" evidence="1">
    <location>
        <begin position="228"/>
        <end position="237"/>
    </location>
</feature>
<evidence type="ECO:0000259" key="2">
    <source>
        <dbReference type="PROSITE" id="PS50800"/>
    </source>
</evidence>
<feature type="domain" description="SAP" evidence="2">
    <location>
        <begin position="4"/>
        <end position="38"/>
    </location>
</feature>
<feature type="compositionally biased region" description="Acidic residues" evidence="1">
    <location>
        <begin position="50"/>
        <end position="62"/>
    </location>
</feature>
<feature type="region of interest" description="Disordered" evidence="1">
    <location>
        <begin position="37"/>
        <end position="247"/>
    </location>
</feature>
<evidence type="ECO:0000313" key="4">
    <source>
        <dbReference type="Proteomes" id="UP000236621"/>
    </source>
</evidence>
<dbReference type="InterPro" id="IPR003034">
    <property type="entry name" value="SAP_dom"/>
</dbReference>
<dbReference type="OrthoDB" id="5348404at2759"/>
<feature type="compositionally biased region" description="Basic and acidic residues" evidence="1">
    <location>
        <begin position="128"/>
        <end position="149"/>
    </location>
</feature>
<dbReference type="InterPro" id="IPR035979">
    <property type="entry name" value="RBD_domain_sf"/>
</dbReference>
<evidence type="ECO:0000313" key="3">
    <source>
        <dbReference type="EMBL" id="PNY28604.1"/>
    </source>
</evidence>
<dbReference type="Pfam" id="PF02037">
    <property type="entry name" value="SAP"/>
    <property type="match status" value="1"/>
</dbReference>
<dbReference type="PROSITE" id="PS50800">
    <property type="entry name" value="SAP"/>
    <property type="match status" value="1"/>
</dbReference>
<sequence>MADWASLKVVELKAELKRRGLAQAGLKAELVARLDEADEDLAAAPQEQPENPDDPADQEAEPPEARAGHEEKPEQATQGTHVDIPDADGANAEPAETESKSAAVDQGGEPRPTAHDSIEAPSAVSSNTDHDGHGTLDDVQKRPEERHGPQDAAATESVAREPVPTQPDSADGMAMEITADALKRKRRSASPTTKEDAVKRRRAQVLAPVGSAPDGKDSQATPVVPTDDAQEDAEAPPEDVGPARHGNTPAIYVNNLMRPIKEAELRNHLVNLATPPGGERNDHVIIKFYVDSIRTHAFVVFASAPAAARVRNRLHGRVWPKESNRKVLFVDFVPVDKVDDWVRLEESHSGKNKPGDRWEVVYEADGDGNNVEAILRSTSVTSSSAVSVQGAPTGPRGYYPSTAQFDSPDPTSMREGRHGASVLRPRRSVDHADDGYERTIAQPGIHFQSVPPAMAHRRLQSMRGSYTDDTARQLGREINRYSFQEEDKFVDRGREVFEGIRPPYRQQALDRQRGLGNGRAGRPPRRGPAPFRPRGDRYVPGQGRPVEERPPPRY</sequence>
<evidence type="ECO:0000256" key="1">
    <source>
        <dbReference type="SAM" id="MobiDB-lite"/>
    </source>
</evidence>
<comment type="caution">
    <text evidence="3">The sequence shown here is derived from an EMBL/GenBank/DDBJ whole genome shotgun (WGS) entry which is preliminary data.</text>
</comment>
<dbReference type="STRING" id="45235.A0A2K3QM39"/>
<dbReference type="InterPro" id="IPR036361">
    <property type="entry name" value="SAP_dom_sf"/>
</dbReference>
<feature type="compositionally biased region" description="Basic and acidic residues" evidence="1">
    <location>
        <begin position="545"/>
        <end position="554"/>
    </location>
</feature>
<dbReference type="CDD" id="cd12432">
    <property type="entry name" value="RRM_ACINU"/>
    <property type="match status" value="1"/>
</dbReference>
<organism evidence="3 4">
    <name type="scientific">Tolypocladium capitatum</name>
    <dbReference type="NCBI Taxonomy" id="45235"/>
    <lineage>
        <taxon>Eukaryota</taxon>
        <taxon>Fungi</taxon>
        <taxon>Dikarya</taxon>
        <taxon>Ascomycota</taxon>
        <taxon>Pezizomycotina</taxon>
        <taxon>Sordariomycetes</taxon>
        <taxon>Hypocreomycetidae</taxon>
        <taxon>Hypocreales</taxon>
        <taxon>Ophiocordycipitaceae</taxon>
        <taxon>Tolypocladium</taxon>
    </lineage>
</organism>
<dbReference type="SMART" id="SM00513">
    <property type="entry name" value="SAP"/>
    <property type="match status" value="1"/>
</dbReference>
<name>A0A2K3QM39_9HYPO</name>
<dbReference type="PANTHER" id="PTHR47031">
    <property type="entry name" value="SAP DNA-BINDING DOMAIN-CONTAINING PROTEIN"/>
    <property type="match status" value="1"/>
</dbReference>
<dbReference type="EMBL" id="NRSZ01000234">
    <property type="protein sequence ID" value="PNY28604.1"/>
    <property type="molecule type" value="Genomic_DNA"/>
</dbReference>
<reference evidence="3 4" key="1">
    <citation type="submission" date="2017-08" db="EMBL/GenBank/DDBJ databases">
        <title>Harnessing the power of phylogenomics to disentangle the directionality and signatures of interkingdom host jumping in the parasitic fungal genus Tolypocladium.</title>
        <authorList>
            <person name="Quandt C.A."/>
            <person name="Patterson W."/>
            <person name="Spatafora J.W."/>
        </authorList>
    </citation>
    <scope>NUCLEOTIDE SEQUENCE [LARGE SCALE GENOMIC DNA]</scope>
    <source>
        <strain evidence="3 4">CBS 113982</strain>
    </source>
</reference>
<dbReference type="SUPFAM" id="SSF54928">
    <property type="entry name" value="RNA-binding domain, RBD"/>
    <property type="match status" value="1"/>
</dbReference>
<protein>
    <recommendedName>
        <fullName evidence="2">SAP domain-containing protein</fullName>
    </recommendedName>
</protein>
<keyword evidence="4" id="KW-1185">Reference proteome</keyword>
<dbReference type="InterPro" id="IPR034257">
    <property type="entry name" value="Acinus_RRM"/>
</dbReference>
<dbReference type="Proteomes" id="UP000236621">
    <property type="component" value="Unassembled WGS sequence"/>
</dbReference>
<dbReference type="Gene3D" id="1.10.720.30">
    <property type="entry name" value="SAP domain"/>
    <property type="match status" value="1"/>
</dbReference>
<feature type="compositionally biased region" description="Basic and acidic residues" evidence="1">
    <location>
        <begin position="63"/>
        <end position="74"/>
    </location>
</feature>
<dbReference type="GO" id="GO:0003676">
    <property type="term" value="F:nucleic acid binding"/>
    <property type="evidence" value="ECO:0007669"/>
    <property type="project" value="InterPro"/>
</dbReference>
<feature type="region of interest" description="Disordered" evidence="1">
    <location>
        <begin position="385"/>
        <end position="419"/>
    </location>
</feature>
<dbReference type="PANTHER" id="PTHR47031:SF3">
    <property type="entry name" value="SAP DOMAIN-CONTAINING PROTEIN"/>
    <property type="match status" value="1"/>
</dbReference>
<dbReference type="AlphaFoldDB" id="A0A2K3QM39"/>